<evidence type="ECO:0000256" key="3">
    <source>
        <dbReference type="SAM" id="MobiDB-lite"/>
    </source>
</evidence>
<dbReference type="AlphaFoldDB" id="A0ABD3BX32"/>
<keyword evidence="7" id="KW-1185">Reference proteome</keyword>
<reference evidence="7" key="1">
    <citation type="journal article" date="2024" name="IScience">
        <title>Strigolactones Initiate the Formation of Haustorium-like Structures in Castilleja.</title>
        <authorList>
            <person name="Buerger M."/>
            <person name="Peterson D."/>
            <person name="Chory J."/>
        </authorList>
    </citation>
    <scope>NUCLEOTIDE SEQUENCE [LARGE SCALE GENOMIC DNA]</scope>
</reference>
<dbReference type="InterPro" id="IPR013201">
    <property type="entry name" value="Prot_inhib_I29"/>
</dbReference>
<keyword evidence="6" id="KW-0378">Hydrolase</keyword>
<dbReference type="InterPro" id="IPR013128">
    <property type="entry name" value="Peptidase_C1A"/>
</dbReference>
<evidence type="ECO:0000256" key="1">
    <source>
        <dbReference type="ARBA" id="ARBA00008455"/>
    </source>
</evidence>
<protein>
    <submittedName>
        <fullName evidence="6">Cysteine protease xcp2</fullName>
    </submittedName>
</protein>
<dbReference type="Gene3D" id="3.90.70.10">
    <property type="entry name" value="Cysteine proteinases"/>
    <property type="match status" value="1"/>
</dbReference>
<evidence type="ECO:0000256" key="2">
    <source>
        <dbReference type="ARBA" id="ARBA00023157"/>
    </source>
</evidence>
<evidence type="ECO:0000313" key="6">
    <source>
        <dbReference type="EMBL" id="KAL3621661.1"/>
    </source>
</evidence>
<dbReference type="InterPro" id="IPR000668">
    <property type="entry name" value="Peptidase_C1A_C"/>
</dbReference>
<keyword evidence="2" id="KW-1015">Disulfide bond</keyword>
<dbReference type="CDD" id="cd02248">
    <property type="entry name" value="Peptidase_C1A"/>
    <property type="match status" value="1"/>
</dbReference>
<proteinExistence type="inferred from homology"/>
<dbReference type="InterPro" id="IPR000169">
    <property type="entry name" value="Pept_cys_AS"/>
</dbReference>
<evidence type="ECO:0000259" key="4">
    <source>
        <dbReference type="SMART" id="SM00645"/>
    </source>
</evidence>
<dbReference type="PROSITE" id="PS00139">
    <property type="entry name" value="THIOL_PROTEASE_CYS"/>
    <property type="match status" value="1"/>
</dbReference>
<accession>A0ABD3BX32</accession>
<gene>
    <name evidence="6" type="primary">XCP2_5</name>
    <name evidence="6" type="ORF">CASFOL_036573</name>
</gene>
<evidence type="ECO:0000259" key="5">
    <source>
        <dbReference type="SMART" id="SM00848"/>
    </source>
</evidence>
<name>A0ABD3BX32_9LAMI</name>
<feature type="domain" description="Peptidase C1A papain C-terminal" evidence="4">
    <location>
        <begin position="106"/>
        <end position="235"/>
    </location>
</feature>
<dbReference type="Pfam" id="PF08246">
    <property type="entry name" value="Inhibitor_I29"/>
    <property type="match status" value="1"/>
</dbReference>
<dbReference type="Proteomes" id="UP001632038">
    <property type="component" value="Unassembled WGS sequence"/>
</dbReference>
<feature type="domain" description="Cathepsin propeptide inhibitor" evidence="5">
    <location>
        <begin position="20"/>
        <end position="76"/>
    </location>
</feature>
<dbReference type="PANTHER" id="PTHR12411">
    <property type="entry name" value="CYSTEINE PROTEASE FAMILY C1-RELATED"/>
    <property type="match status" value="1"/>
</dbReference>
<dbReference type="SMART" id="SM00645">
    <property type="entry name" value="Pept_C1"/>
    <property type="match status" value="1"/>
</dbReference>
<dbReference type="InterPro" id="IPR039417">
    <property type="entry name" value="Peptidase_C1A_papain-like"/>
</dbReference>
<dbReference type="GO" id="GO:0008233">
    <property type="term" value="F:peptidase activity"/>
    <property type="evidence" value="ECO:0007669"/>
    <property type="project" value="UniProtKB-KW"/>
</dbReference>
<organism evidence="6 7">
    <name type="scientific">Castilleja foliolosa</name>
    <dbReference type="NCBI Taxonomy" id="1961234"/>
    <lineage>
        <taxon>Eukaryota</taxon>
        <taxon>Viridiplantae</taxon>
        <taxon>Streptophyta</taxon>
        <taxon>Embryophyta</taxon>
        <taxon>Tracheophyta</taxon>
        <taxon>Spermatophyta</taxon>
        <taxon>Magnoliopsida</taxon>
        <taxon>eudicotyledons</taxon>
        <taxon>Gunneridae</taxon>
        <taxon>Pentapetalae</taxon>
        <taxon>asterids</taxon>
        <taxon>lamiids</taxon>
        <taxon>Lamiales</taxon>
        <taxon>Orobanchaceae</taxon>
        <taxon>Pedicularideae</taxon>
        <taxon>Castillejinae</taxon>
        <taxon>Castilleja</taxon>
    </lineage>
</organism>
<dbReference type="EMBL" id="JAVIJP010000066">
    <property type="protein sequence ID" value="KAL3621661.1"/>
    <property type="molecule type" value="Genomic_DNA"/>
</dbReference>
<keyword evidence="6" id="KW-0645">Protease</keyword>
<feature type="compositionally biased region" description="Basic residues" evidence="3">
    <location>
        <begin position="201"/>
        <end position="213"/>
    </location>
</feature>
<dbReference type="SUPFAM" id="SSF54001">
    <property type="entry name" value="Cysteine proteinases"/>
    <property type="match status" value="1"/>
</dbReference>
<comment type="similarity">
    <text evidence="1">Belongs to the peptidase C1 family.</text>
</comment>
<dbReference type="Pfam" id="PF00112">
    <property type="entry name" value="Peptidase_C1"/>
    <property type="match status" value="1"/>
</dbReference>
<dbReference type="SMART" id="SM00848">
    <property type="entry name" value="Inhibitor_I29"/>
    <property type="match status" value="1"/>
</dbReference>
<dbReference type="InterPro" id="IPR038765">
    <property type="entry name" value="Papain-like_cys_pep_sf"/>
</dbReference>
<sequence length="236" mass="27125">MNSQSSPNDLTCSGKLTNLFESWIEKHAKIYKSLEEKLHRFEIFKDNLKHIDEKNKVISNYWLGLNKFADMSHDEFKKVYLGLKPNRLANRNESPREVTYRNVENVYKSIDWRREGAVTHVKDQGQCGSCWAFSAVAAVEGINKIVTGNLTTLSEQELLDCDTEFDDACNGGLMDNAFDFIISNGGIRKDDKYPYIQCSKKPSRRPSRPRLGARRTIPSRLGGRPPRRLPNMYWTS</sequence>
<dbReference type="GO" id="GO:0006508">
    <property type="term" value="P:proteolysis"/>
    <property type="evidence" value="ECO:0007669"/>
    <property type="project" value="UniProtKB-KW"/>
</dbReference>
<evidence type="ECO:0000313" key="7">
    <source>
        <dbReference type="Proteomes" id="UP001632038"/>
    </source>
</evidence>
<comment type="caution">
    <text evidence="6">The sequence shown here is derived from an EMBL/GenBank/DDBJ whole genome shotgun (WGS) entry which is preliminary data.</text>
</comment>
<feature type="region of interest" description="Disordered" evidence="3">
    <location>
        <begin position="198"/>
        <end position="236"/>
    </location>
</feature>